<dbReference type="PROSITE" id="PS51257">
    <property type="entry name" value="PROKAR_LIPOPROTEIN"/>
    <property type="match status" value="1"/>
</dbReference>
<dbReference type="Pfam" id="PF14064">
    <property type="entry name" value="HmuY"/>
    <property type="match status" value="2"/>
</dbReference>
<dbReference type="EMBL" id="JBDKWZ010000011">
    <property type="protein sequence ID" value="MEN7550020.1"/>
    <property type="molecule type" value="Genomic_DNA"/>
</dbReference>
<keyword evidence="2" id="KW-1185">Reference proteome</keyword>
<evidence type="ECO:0000313" key="2">
    <source>
        <dbReference type="Proteomes" id="UP001403385"/>
    </source>
</evidence>
<dbReference type="InterPro" id="IPR025921">
    <property type="entry name" value="HmuY"/>
</dbReference>
<protein>
    <submittedName>
        <fullName evidence="1">HmuY family protein</fullName>
    </submittedName>
</protein>
<accession>A0AAW9SC01</accession>
<name>A0AAW9SC01_9BACT</name>
<dbReference type="Proteomes" id="UP001403385">
    <property type="component" value="Unassembled WGS sequence"/>
</dbReference>
<gene>
    <name evidence="1" type="ORF">AAG747_19000</name>
</gene>
<evidence type="ECO:0000313" key="1">
    <source>
        <dbReference type="EMBL" id="MEN7550020.1"/>
    </source>
</evidence>
<dbReference type="CDD" id="cd12105">
    <property type="entry name" value="HmuY"/>
    <property type="match status" value="1"/>
</dbReference>
<proteinExistence type="predicted"/>
<comment type="caution">
    <text evidence="1">The sequence shown here is derived from an EMBL/GenBank/DDBJ whole genome shotgun (WGS) entry which is preliminary data.</text>
</comment>
<sequence>MKTPITLFLYLLSTLFLYGCKDKEVDPSDNFETGTTLTAAMGDDLARQVYIDLSEGKMTSIAVNTWELAFEKEGNAIRTNSAKKVAIAIPATTNFDEVTDDEGLDYAYDSSDGDLGTTALNGWETNQPYVINLGIDENGNNLGTKKFRITAKNSTSIAIQFAELDGSQSQNVNIDFDEGNFTFYSLINAQKVVVEPARWDLVLTAVSLRTGAPCASMGAGAKPGVNCDIYRLGASAMTNTYQGVQVAVDDPFEELKKDDDPEAEKNQQTIESSNFDDLGISDFNTLGASSSADAIGRTWLQILEPHSSGVYKVYDFITYIVKDTDGNYYKLRFLAYKGGDNAENGYPTFEYELLAE</sequence>
<dbReference type="AlphaFoldDB" id="A0AAW9SC01"/>
<dbReference type="RefSeq" id="WP_346822797.1">
    <property type="nucleotide sequence ID" value="NZ_JBDKWZ010000011.1"/>
</dbReference>
<organism evidence="1 2">
    <name type="scientific">Rapidithrix thailandica</name>
    <dbReference type="NCBI Taxonomy" id="413964"/>
    <lineage>
        <taxon>Bacteria</taxon>
        <taxon>Pseudomonadati</taxon>
        <taxon>Bacteroidota</taxon>
        <taxon>Cytophagia</taxon>
        <taxon>Cytophagales</taxon>
        <taxon>Flammeovirgaceae</taxon>
        <taxon>Rapidithrix</taxon>
    </lineage>
</organism>
<reference evidence="1 2" key="1">
    <citation type="submission" date="2024-04" db="EMBL/GenBank/DDBJ databases">
        <title>Novel genus in family Flammeovirgaceae.</title>
        <authorList>
            <person name="Nguyen T.H."/>
            <person name="Vuong T.Q."/>
            <person name="Le H."/>
            <person name="Kim S.-G."/>
        </authorList>
    </citation>
    <scope>NUCLEOTIDE SEQUENCE [LARGE SCALE GENOMIC DNA]</scope>
    <source>
        <strain evidence="1 2">JCM 23209</strain>
    </source>
</reference>